<reference evidence="1" key="1">
    <citation type="submission" date="2020-10" db="EMBL/GenBank/DDBJ databases">
        <title>Genome Sequence of Monilinia vaccinii-corymbosi Sheds Light on Mummy Berry Disease Infection of Blueberry and Mating Type.</title>
        <authorList>
            <person name="Yow A.G."/>
            <person name="Zhang Y."/>
            <person name="Bansal K."/>
            <person name="Eacker S.M."/>
            <person name="Sullivan S."/>
            <person name="Liachko I."/>
            <person name="Cubeta M.A."/>
            <person name="Rollins J.A."/>
            <person name="Ashrafi H."/>
        </authorList>
    </citation>
    <scope>NUCLEOTIDE SEQUENCE</scope>
    <source>
        <strain evidence="1">RL-1</strain>
    </source>
</reference>
<protein>
    <submittedName>
        <fullName evidence="1">Uncharacterized protein</fullName>
    </submittedName>
</protein>
<evidence type="ECO:0000313" key="1">
    <source>
        <dbReference type="EMBL" id="QSZ32330.1"/>
    </source>
</evidence>
<dbReference type="AlphaFoldDB" id="A0A8A3PB48"/>
<keyword evidence="2" id="KW-1185">Reference proteome</keyword>
<evidence type="ECO:0000313" key="2">
    <source>
        <dbReference type="Proteomes" id="UP000672032"/>
    </source>
</evidence>
<dbReference type="EMBL" id="CP063407">
    <property type="protein sequence ID" value="QSZ32330.1"/>
    <property type="molecule type" value="Genomic_DNA"/>
</dbReference>
<gene>
    <name evidence="1" type="ORF">DSL72_001904</name>
</gene>
<name>A0A8A3PB48_9HELO</name>
<accession>A0A8A3PB48</accession>
<sequence length="100" mass="11080">MAGLIETLLYRPLLYGPQPCEDSHGAPNITNMIRLFAHDNLKPKSRTEIDVIENSGKNALQELQDSQRACLEKHVFQEPAHTGTPCEPCVAEHVSDTELG</sequence>
<proteinExistence type="predicted"/>
<dbReference type="Proteomes" id="UP000672032">
    <property type="component" value="Chromosome 3"/>
</dbReference>
<organism evidence="1 2">
    <name type="scientific">Monilinia vaccinii-corymbosi</name>
    <dbReference type="NCBI Taxonomy" id="61207"/>
    <lineage>
        <taxon>Eukaryota</taxon>
        <taxon>Fungi</taxon>
        <taxon>Dikarya</taxon>
        <taxon>Ascomycota</taxon>
        <taxon>Pezizomycotina</taxon>
        <taxon>Leotiomycetes</taxon>
        <taxon>Helotiales</taxon>
        <taxon>Sclerotiniaceae</taxon>
        <taxon>Monilinia</taxon>
    </lineage>
</organism>